<keyword evidence="3" id="KW-1133">Transmembrane helix</keyword>
<dbReference type="Pfam" id="PF00014">
    <property type="entry name" value="Kunitz_BPTI"/>
    <property type="match status" value="2"/>
</dbReference>
<feature type="domain" description="BPTI/Kunitz inhibitor" evidence="4">
    <location>
        <begin position="139"/>
        <end position="189"/>
    </location>
</feature>
<dbReference type="PANTHER" id="PTHR10083:SF374">
    <property type="entry name" value="BPTI_KUNITZ INHIBITOR DOMAIN-CONTAINING PROTEIN"/>
    <property type="match status" value="1"/>
</dbReference>
<dbReference type="SMART" id="SM00131">
    <property type="entry name" value="KU"/>
    <property type="match status" value="2"/>
</dbReference>
<dbReference type="GO" id="GO:0044483">
    <property type="term" value="P:venom-mediated perturbation of hemostasis"/>
    <property type="evidence" value="ECO:0007669"/>
    <property type="project" value="UniProtKB-ARBA"/>
</dbReference>
<dbReference type="FunFam" id="4.10.410.10:FF:000021">
    <property type="entry name" value="Serine protease inhibitor, putative"/>
    <property type="match status" value="1"/>
</dbReference>
<dbReference type="OrthoDB" id="196393at2759"/>
<dbReference type="AlphaFoldDB" id="A0A2G9QFZ7"/>
<dbReference type="Proteomes" id="UP000228934">
    <property type="component" value="Unassembled WGS sequence"/>
</dbReference>
<dbReference type="InterPro" id="IPR036880">
    <property type="entry name" value="Kunitz_BPTI_sf"/>
</dbReference>
<evidence type="ECO:0000313" key="5">
    <source>
        <dbReference type="EMBL" id="PIO14538.1"/>
    </source>
</evidence>
<evidence type="ECO:0000313" key="6">
    <source>
        <dbReference type="Proteomes" id="UP000228934"/>
    </source>
</evidence>
<dbReference type="EMBL" id="KV988672">
    <property type="protein sequence ID" value="PIO14538.1"/>
    <property type="molecule type" value="Genomic_DNA"/>
</dbReference>
<dbReference type="PANTHER" id="PTHR10083">
    <property type="entry name" value="KUNITZ-TYPE PROTEASE INHIBITOR-RELATED"/>
    <property type="match status" value="1"/>
</dbReference>
<organism evidence="5 6">
    <name type="scientific">Aquarana catesbeiana</name>
    <name type="common">American bullfrog</name>
    <name type="synonym">Rana catesbeiana</name>
    <dbReference type="NCBI Taxonomy" id="8400"/>
    <lineage>
        <taxon>Eukaryota</taxon>
        <taxon>Metazoa</taxon>
        <taxon>Chordata</taxon>
        <taxon>Craniata</taxon>
        <taxon>Vertebrata</taxon>
        <taxon>Euteleostomi</taxon>
        <taxon>Amphibia</taxon>
        <taxon>Batrachia</taxon>
        <taxon>Anura</taxon>
        <taxon>Neobatrachia</taxon>
        <taxon>Ranoidea</taxon>
        <taxon>Ranidae</taxon>
        <taxon>Aquarana</taxon>
    </lineage>
</organism>
<feature type="transmembrane region" description="Helical" evidence="3">
    <location>
        <begin position="114"/>
        <end position="138"/>
    </location>
</feature>
<proteinExistence type="predicted"/>
<dbReference type="InterPro" id="IPR020901">
    <property type="entry name" value="Prtase_inh_Kunz-CS"/>
</dbReference>
<dbReference type="SUPFAM" id="SSF57362">
    <property type="entry name" value="BPTI-like"/>
    <property type="match status" value="2"/>
</dbReference>
<reference evidence="6" key="1">
    <citation type="journal article" date="2017" name="Nat. Commun.">
        <title>The North American bullfrog draft genome provides insight into hormonal regulation of long noncoding RNA.</title>
        <authorList>
            <person name="Hammond S.A."/>
            <person name="Warren R.L."/>
            <person name="Vandervalk B.P."/>
            <person name="Kucuk E."/>
            <person name="Khan H."/>
            <person name="Gibb E.A."/>
            <person name="Pandoh P."/>
            <person name="Kirk H."/>
            <person name="Zhao Y."/>
            <person name="Jones M."/>
            <person name="Mungall A.J."/>
            <person name="Coope R."/>
            <person name="Pleasance S."/>
            <person name="Moore R.A."/>
            <person name="Holt R.A."/>
            <person name="Round J.M."/>
            <person name="Ohora S."/>
            <person name="Walle B.V."/>
            <person name="Veldhoen N."/>
            <person name="Helbing C.C."/>
            <person name="Birol I."/>
        </authorList>
    </citation>
    <scope>NUCLEOTIDE SEQUENCE [LARGE SCALE GENOMIC DNA]</scope>
</reference>
<keyword evidence="3" id="KW-0472">Membrane</keyword>
<protein>
    <recommendedName>
        <fullName evidence="4">BPTI/Kunitz inhibitor domain-containing protein</fullName>
    </recommendedName>
</protein>
<evidence type="ECO:0000256" key="1">
    <source>
        <dbReference type="ARBA" id="ARBA00022690"/>
    </source>
</evidence>
<evidence type="ECO:0000256" key="2">
    <source>
        <dbReference type="ARBA" id="ARBA00023157"/>
    </source>
</evidence>
<dbReference type="PROSITE" id="PS00280">
    <property type="entry name" value="BPTI_KUNITZ_1"/>
    <property type="match status" value="1"/>
</dbReference>
<feature type="domain" description="BPTI/Kunitz inhibitor" evidence="4">
    <location>
        <begin position="60"/>
        <end position="111"/>
    </location>
</feature>
<name>A0A2G9QFZ7_AQUCT</name>
<sequence>MCCKLKERHARSFFDRLLLPDVTWNKRALSVVNIHLHIKLSSYHRTDSWIPLFISFSIACDLPPKISPCKAYIERYYYDKETGICQIFSHRGCQVKMQTIFLPKKTVRQIKVPTVVFITIYLFHCHLIFMCCFFPFLVCEQPRDPGPCKAHVKRYYYDQETDTCKDFIYGGCEGNRNNFKTEEECKRICISVLV</sequence>
<evidence type="ECO:0000256" key="3">
    <source>
        <dbReference type="SAM" id="Phobius"/>
    </source>
</evidence>
<dbReference type="PRINTS" id="PR00759">
    <property type="entry name" value="BASICPTASE"/>
</dbReference>
<dbReference type="GO" id="GO:0004867">
    <property type="term" value="F:serine-type endopeptidase inhibitor activity"/>
    <property type="evidence" value="ECO:0007669"/>
    <property type="project" value="InterPro"/>
</dbReference>
<accession>A0A2G9QFZ7</accession>
<dbReference type="InterPro" id="IPR050098">
    <property type="entry name" value="TFPI/VKTCI-like"/>
</dbReference>
<keyword evidence="1" id="KW-0646">Protease inhibitor</keyword>
<dbReference type="Gene3D" id="4.10.410.10">
    <property type="entry name" value="Pancreatic trypsin inhibitor Kunitz domain"/>
    <property type="match status" value="2"/>
</dbReference>
<gene>
    <name evidence="5" type="ORF">AB205_0191710</name>
</gene>
<dbReference type="GO" id="GO:0005615">
    <property type="term" value="C:extracellular space"/>
    <property type="evidence" value="ECO:0007669"/>
    <property type="project" value="TreeGrafter"/>
</dbReference>
<keyword evidence="3" id="KW-0812">Transmembrane</keyword>
<keyword evidence="6" id="KW-1185">Reference proteome</keyword>
<keyword evidence="2" id="KW-1015">Disulfide bond</keyword>
<dbReference type="PROSITE" id="PS50279">
    <property type="entry name" value="BPTI_KUNITZ_2"/>
    <property type="match status" value="2"/>
</dbReference>
<dbReference type="CDD" id="cd00109">
    <property type="entry name" value="Kunitz-type"/>
    <property type="match status" value="1"/>
</dbReference>
<dbReference type="InterPro" id="IPR002223">
    <property type="entry name" value="Kunitz_BPTI"/>
</dbReference>
<evidence type="ECO:0000259" key="4">
    <source>
        <dbReference type="PROSITE" id="PS50279"/>
    </source>
</evidence>